<dbReference type="Proteomes" id="UP000602510">
    <property type="component" value="Unassembled WGS sequence"/>
</dbReference>
<accession>A0A833T3W3</accession>
<organism evidence="1 3">
    <name type="scientific">Phytophthora infestans</name>
    <name type="common">Potato late blight agent</name>
    <name type="synonym">Botrytis infestans</name>
    <dbReference type="NCBI Taxonomy" id="4787"/>
    <lineage>
        <taxon>Eukaryota</taxon>
        <taxon>Sar</taxon>
        <taxon>Stramenopiles</taxon>
        <taxon>Oomycota</taxon>
        <taxon>Peronosporomycetes</taxon>
        <taxon>Peronosporales</taxon>
        <taxon>Peronosporaceae</taxon>
        <taxon>Phytophthora</taxon>
    </lineage>
</organism>
<dbReference type="InterPro" id="IPR032675">
    <property type="entry name" value="LRR_dom_sf"/>
</dbReference>
<sequence length="235" mass="25898">MPPIIREFSSLMGVEIFNSTLVEWGEDAAVSAELHPMVLFTLFVHVNLTGIPPGLLQAPLPEQLSDLEFIHTNLTAIPNSVVEPWKGIEIVYIEHSQLNSFPTALMQLPVLSELSLIDNKIATIPDNAILNAASTYFYNLALSKNPLRELPQARSDNFDVSYLALEFTLLTETPEWINTNVWDAVSLGGSPLCQTNRSVELSGNVLCGGDKSSWDPLGDGRYPTKLMTPFRSLDA</sequence>
<dbReference type="SUPFAM" id="SSF52058">
    <property type="entry name" value="L domain-like"/>
    <property type="match status" value="1"/>
</dbReference>
<dbReference type="AlphaFoldDB" id="A0A833T3W3"/>
<dbReference type="EMBL" id="WSZM01000028">
    <property type="protein sequence ID" value="KAF4046168.1"/>
    <property type="molecule type" value="Genomic_DNA"/>
</dbReference>
<evidence type="ECO:0000313" key="3">
    <source>
        <dbReference type="Proteomes" id="UP000602510"/>
    </source>
</evidence>
<gene>
    <name evidence="1" type="ORF">GN244_ATG01394</name>
    <name evidence="2" type="ORF">GN958_ATG19178</name>
</gene>
<name>A0A833T3W3_PHYIN</name>
<proteinExistence type="predicted"/>
<dbReference type="Gene3D" id="3.80.10.10">
    <property type="entry name" value="Ribonuclease Inhibitor"/>
    <property type="match status" value="1"/>
</dbReference>
<protein>
    <submittedName>
        <fullName evidence="1">Uncharacterized protein</fullName>
    </submittedName>
</protein>
<dbReference type="EMBL" id="JAACNO010002706">
    <property type="protein sequence ID" value="KAF4131620.1"/>
    <property type="molecule type" value="Genomic_DNA"/>
</dbReference>
<reference evidence="1" key="1">
    <citation type="submission" date="2020-04" db="EMBL/GenBank/DDBJ databases">
        <title>Hybrid Assembly of Korean Phytophthora infestans isolates.</title>
        <authorList>
            <person name="Prokchorchik M."/>
            <person name="Lee Y."/>
            <person name="Seo J."/>
            <person name="Cho J.-H."/>
            <person name="Park Y.-E."/>
            <person name="Jang D.-C."/>
            <person name="Im J.-S."/>
            <person name="Choi J.-G."/>
            <person name="Park H.-J."/>
            <person name="Lee G.-B."/>
            <person name="Lee Y.-G."/>
            <person name="Hong S.-Y."/>
            <person name="Cho K."/>
            <person name="Sohn K.H."/>
        </authorList>
    </citation>
    <scope>NUCLEOTIDE SEQUENCE</scope>
    <source>
        <strain evidence="1">KR_1_A1</strain>
        <strain evidence="2">KR_2_A2</strain>
    </source>
</reference>
<evidence type="ECO:0000313" key="1">
    <source>
        <dbReference type="EMBL" id="KAF4046168.1"/>
    </source>
</evidence>
<comment type="caution">
    <text evidence="1">The sequence shown here is derived from an EMBL/GenBank/DDBJ whole genome shotgun (WGS) entry which is preliminary data.</text>
</comment>
<keyword evidence="3" id="KW-1185">Reference proteome</keyword>
<dbReference type="Proteomes" id="UP000704712">
    <property type="component" value="Unassembled WGS sequence"/>
</dbReference>
<evidence type="ECO:0000313" key="2">
    <source>
        <dbReference type="EMBL" id="KAF4131620.1"/>
    </source>
</evidence>